<organism evidence="1 2">
    <name type="scientific">Promethearchaeum syntrophicum</name>
    <dbReference type="NCBI Taxonomy" id="2594042"/>
    <lineage>
        <taxon>Archaea</taxon>
        <taxon>Promethearchaeati</taxon>
        <taxon>Promethearchaeota</taxon>
        <taxon>Promethearchaeia</taxon>
        <taxon>Promethearchaeales</taxon>
        <taxon>Promethearchaeaceae</taxon>
        <taxon>Promethearchaeum</taxon>
    </lineage>
</organism>
<reference evidence="1 2" key="2">
    <citation type="journal article" date="2024" name="Int. J. Syst. Evol. Microbiol.">
        <title>Promethearchaeum syntrophicum gen. nov., sp. nov., an anaerobic, obligately syntrophic archaeon, the first isolate of the lineage 'Asgard' archaea, and proposal of the new archaeal phylum Promethearchaeota phyl. nov. and kingdom Promethearchaeati regn. nov.</title>
        <authorList>
            <person name="Imachi H."/>
            <person name="Nobu M.K."/>
            <person name="Kato S."/>
            <person name="Takaki Y."/>
            <person name="Miyazaki M."/>
            <person name="Miyata M."/>
            <person name="Ogawara M."/>
            <person name="Saito Y."/>
            <person name="Sakai S."/>
            <person name="Tahara Y.O."/>
            <person name="Takano Y."/>
            <person name="Tasumi E."/>
            <person name="Uematsu K."/>
            <person name="Yoshimura T."/>
            <person name="Itoh T."/>
            <person name="Ohkuma M."/>
            <person name="Takai K."/>
        </authorList>
    </citation>
    <scope>NUCLEOTIDE SEQUENCE [LARGE SCALE GENOMIC DNA]</scope>
    <source>
        <strain evidence="1 2">MK-D1</strain>
    </source>
</reference>
<dbReference type="Pfam" id="PF13519">
    <property type="entry name" value="VWA_2"/>
    <property type="match status" value="1"/>
</dbReference>
<dbReference type="AlphaFoldDB" id="A0A5B9DC57"/>
<dbReference type="SMART" id="SM00327">
    <property type="entry name" value="VWA"/>
    <property type="match status" value="1"/>
</dbReference>
<evidence type="ECO:0000313" key="1">
    <source>
        <dbReference type="EMBL" id="QEE16702.2"/>
    </source>
</evidence>
<name>A0A5B9DC57_9ARCH</name>
<dbReference type="InterPro" id="IPR036465">
    <property type="entry name" value="vWFA_dom_sf"/>
</dbReference>
<dbReference type="PROSITE" id="PS50234">
    <property type="entry name" value="VWFA"/>
    <property type="match status" value="1"/>
</dbReference>
<dbReference type="InterPro" id="IPR002035">
    <property type="entry name" value="VWF_A"/>
</dbReference>
<dbReference type="InterPro" id="IPR013083">
    <property type="entry name" value="Znf_RING/FYVE/PHD"/>
</dbReference>
<dbReference type="Proteomes" id="UP000321408">
    <property type="component" value="Chromosome"/>
</dbReference>
<reference evidence="1 2" key="1">
    <citation type="journal article" date="2020" name="Nature">
        <title>Isolation of an archaeon at the prokaryote-eukaryote interface.</title>
        <authorList>
            <person name="Imachi H."/>
            <person name="Nobu M.K."/>
            <person name="Nakahara N."/>
            <person name="Morono Y."/>
            <person name="Ogawara M."/>
            <person name="Takaki Y."/>
            <person name="Takano Y."/>
            <person name="Uematsu K."/>
            <person name="Ikuta T."/>
            <person name="Ito M."/>
            <person name="Matsui Y."/>
            <person name="Miyazaki M."/>
            <person name="Murata K."/>
            <person name="Saito Y."/>
            <person name="Sakai S."/>
            <person name="Song C."/>
            <person name="Tasumi E."/>
            <person name="Yamanaka Y."/>
            <person name="Yamaguchi T."/>
            <person name="Kamagata Y."/>
            <person name="Tamaki H."/>
            <person name="Takai K."/>
        </authorList>
    </citation>
    <scope>NUCLEOTIDE SEQUENCE [LARGE SCALE GENOMIC DNA]</scope>
    <source>
        <strain evidence="1 2">MK-D1</strain>
    </source>
</reference>
<dbReference type="CDD" id="cd00198">
    <property type="entry name" value="vWFA"/>
    <property type="match status" value="1"/>
</dbReference>
<sequence length="388" mass="44664">MMEENLENWIILLDCTKSMNREDFPPNRFQTALSGIKIFIEEKSKALKKVRISIITFNKKISVVSELTDDVDSTIELISNKKFKKMNLSSGSINMLDNALNEALEILGQQIQNISGFYNCILLISDTEDLNISEKTQKKIKGLQISINIITFSLEKNNANMYFPLKAQHFTTKQDLLNGMKELALLKKKEKNNAQHFSEIMLEHGKKTRDFMEEIALKLRYPTLDELIKFNKKSRKINCQICFSKISPIKKYSLYKTGRLCPHCGTPMHLHCAGTWALKSSEHKGLFRCPYCYTLLKIPGAILNGLNKKSNKKEGSESKKQLVKMIVIGPEKLKQKYSDCLYCFKPIKNVSFQKTFQCSNCKAYFHKKCLEEMYKLDKKCLNCNGNIV</sequence>
<gene>
    <name evidence="1" type="ORF">DSAG12_02532</name>
</gene>
<dbReference type="Gene3D" id="3.40.50.410">
    <property type="entry name" value="von Willebrand factor, type A domain"/>
    <property type="match status" value="1"/>
</dbReference>
<dbReference type="KEGG" id="psyt:DSAG12_02532"/>
<keyword evidence="2" id="KW-1185">Reference proteome</keyword>
<protein>
    <submittedName>
        <fullName evidence="1">VWA domain-containing protein</fullName>
    </submittedName>
</protein>
<proteinExistence type="predicted"/>
<dbReference type="InterPro" id="IPR002219">
    <property type="entry name" value="PKC_DAG/PE"/>
</dbReference>
<dbReference type="EMBL" id="CP042905">
    <property type="protein sequence ID" value="QEE16702.2"/>
    <property type="molecule type" value="Genomic_DNA"/>
</dbReference>
<evidence type="ECO:0000313" key="2">
    <source>
        <dbReference type="Proteomes" id="UP000321408"/>
    </source>
</evidence>
<accession>A0A5B9DC57</accession>
<dbReference type="SUPFAM" id="SSF53300">
    <property type="entry name" value="vWA-like"/>
    <property type="match status" value="1"/>
</dbReference>
<dbReference type="Gene3D" id="3.30.40.10">
    <property type="entry name" value="Zinc/RING finger domain, C3HC4 (zinc finger)"/>
    <property type="match status" value="1"/>
</dbReference>
<dbReference type="PROSITE" id="PS50081">
    <property type="entry name" value="ZF_DAG_PE_2"/>
    <property type="match status" value="1"/>
</dbReference>